<feature type="region of interest" description="Disordered" evidence="8">
    <location>
        <begin position="501"/>
        <end position="538"/>
    </location>
</feature>
<proteinExistence type="predicted"/>
<dbReference type="OrthoDB" id="6284683at2759"/>
<feature type="compositionally biased region" description="Pro residues" evidence="8">
    <location>
        <begin position="624"/>
        <end position="658"/>
    </location>
</feature>
<evidence type="ECO:0000256" key="2">
    <source>
        <dbReference type="ARBA" id="ARBA00022490"/>
    </source>
</evidence>
<dbReference type="GO" id="GO:0003779">
    <property type="term" value="F:actin binding"/>
    <property type="evidence" value="ECO:0007669"/>
    <property type="project" value="UniProtKB-KW"/>
</dbReference>
<dbReference type="GeneTree" id="ENSGT00510000046704"/>
<sequence>MDSVEFERLDSLEGWVAVKSNIFEEHEPFKLGFIVQWNVIESKFAVTCHNRTLQRQRRKAEVAPGGGGGGGDPQMSWAGLFSVDDLRHVHQQLACVADVLGGCFPDLSDFEESNIWDVLLLNRKSGPEGDEQRDFDAPCRGLEKYFSAAIDLCGRKIVLETLFAQDERDVDEYFENLQEFRKKTMQEEMSRAKGHLKEWLQSHSTTNGMVALLGIYEQEDEAYQDLVTVATTFFQYLLQPFRDMRELACLYKMEILKTLEFEDLGPKRIAALEAEAEEWRVKAEDAVASIQDITVTYFAQTSKALAGMVKQMEEDKKRFGPAAWASAAPRLEKLRFLLAKETLQHMRAAEMCLSRKKDTIKERLESLSGGVQNRRTDRGSAFEDGLKCDTVDQLELQFYETQLELYDAKFEILKNEEQLLVAQIDTLRRQIKELKEEVVYYDVCEDPEELHSMVHTAFQQAEPPLIRQLKRRLQTLETKRGNICARRAYLRNKKDQCTEAQEQKQTAAKQSSSLFNQHHQVHLKREKRKEEEQRRKQWVDQEREKTLSRLRSFREKRQGQYILKTPQSRRSPSEVSCPSQPMSIISLSPSASPDEPSSIRPAPRRSKTPKKQQPKEIPVQIFSAPPPPTFTCPTAPPPPPPPPPPPLPPPPPAVPPPSVRASSSPKDTPMPLSEKEEPPFPAKNMLKQNIGTMDEVLASLQRGQVTLRKVPAARTGTGEDPRSNLMSAIRQGVTLKKVVSTREEVPNSADNELERSIKAAMMRMKKVAADSDDEDGGDDDSQNAEWDS</sequence>
<accession>A0A3Q2QCW9</accession>
<dbReference type="Ensembl" id="ENSFHET00000007814.1">
    <property type="protein sequence ID" value="ENSFHEP00000024444.1"/>
    <property type="gene ID" value="ENSFHEG00000005982.1"/>
</dbReference>
<protein>
    <submittedName>
        <fullName evidence="10">WASP homolog associated with actin, golgi membranes and microtubules</fullName>
    </submittedName>
</protein>
<evidence type="ECO:0000256" key="4">
    <source>
        <dbReference type="ARBA" id="ARBA00023136"/>
    </source>
</evidence>
<keyword evidence="4" id="KW-0472">Membrane</keyword>
<keyword evidence="2" id="KW-0963">Cytoplasm</keyword>
<dbReference type="Pfam" id="PF15871">
    <property type="entry name" value="JMY"/>
    <property type="match status" value="1"/>
</dbReference>
<dbReference type="Gene3D" id="6.10.280.150">
    <property type="match status" value="1"/>
</dbReference>
<reference evidence="10" key="2">
    <citation type="submission" date="2025-09" db="UniProtKB">
        <authorList>
            <consortium name="Ensembl"/>
        </authorList>
    </citation>
    <scope>IDENTIFICATION</scope>
</reference>
<dbReference type="Pfam" id="PF15920">
    <property type="entry name" value="WHAMM-JMY_N"/>
    <property type="match status" value="1"/>
</dbReference>
<dbReference type="PANTHER" id="PTHR23330">
    <property type="entry name" value="P300 TRANSCRIPTIONAL COFACTOR JMY-RELATED"/>
    <property type="match status" value="1"/>
</dbReference>
<comment type="subcellular location">
    <subcellularLocation>
        <location evidence="1">Cytoplasmic vesicle membrane</location>
    </subcellularLocation>
</comment>
<evidence type="ECO:0000256" key="8">
    <source>
        <dbReference type="SAM" id="MobiDB-lite"/>
    </source>
</evidence>
<dbReference type="AlphaFoldDB" id="A0A3Q2QCW9"/>
<feature type="region of interest" description="Disordered" evidence="8">
    <location>
        <begin position="765"/>
        <end position="788"/>
    </location>
</feature>
<evidence type="ECO:0000259" key="9">
    <source>
        <dbReference type="PROSITE" id="PS51082"/>
    </source>
</evidence>
<evidence type="ECO:0000313" key="10">
    <source>
        <dbReference type="Ensembl" id="ENSFHEP00000024444.1"/>
    </source>
</evidence>
<dbReference type="GO" id="GO:0071933">
    <property type="term" value="F:Arp2/3 complex binding"/>
    <property type="evidence" value="ECO:0007669"/>
    <property type="project" value="TreeGrafter"/>
</dbReference>
<keyword evidence="6" id="KW-0968">Cytoplasmic vesicle</keyword>
<dbReference type="PANTHER" id="PTHR23330:SF6">
    <property type="entry name" value="WASP HOMOLOG-ASSOCIATED PROTEIN WITH ACTIN, MEMBRANES AND MICROTUBULES"/>
    <property type="match status" value="1"/>
</dbReference>
<dbReference type="InterPro" id="IPR031808">
    <property type="entry name" value="JMY/WHAMM_N"/>
</dbReference>
<keyword evidence="11" id="KW-1185">Reference proteome</keyword>
<dbReference type="Proteomes" id="UP000265000">
    <property type="component" value="Unplaced"/>
</dbReference>
<evidence type="ECO:0000256" key="7">
    <source>
        <dbReference type="SAM" id="Coils"/>
    </source>
</evidence>
<evidence type="ECO:0000256" key="6">
    <source>
        <dbReference type="ARBA" id="ARBA00023329"/>
    </source>
</evidence>
<dbReference type="InterPro" id="IPR031738">
    <property type="entry name" value="JMY/WHAMM"/>
</dbReference>
<feature type="compositionally biased region" description="Polar residues" evidence="8">
    <location>
        <begin position="565"/>
        <end position="591"/>
    </location>
</feature>
<feature type="coiled-coil region" evidence="7">
    <location>
        <begin position="396"/>
        <end position="437"/>
    </location>
</feature>
<feature type="domain" description="WH2" evidence="9">
    <location>
        <begin position="721"/>
        <end position="738"/>
    </location>
</feature>
<feature type="compositionally biased region" description="Basic and acidic residues" evidence="8">
    <location>
        <begin position="528"/>
        <end position="538"/>
    </location>
</feature>
<dbReference type="GO" id="GO:0030659">
    <property type="term" value="C:cytoplasmic vesicle membrane"/>
    <property type="evidence" value="ECO:0007669"/>
    <property type="project" value="UniProtKB-SubCell"/>
</dbReference>
<dbReference type="SMART" id="SM00246">
    <property type="entry name" value="WH2"/>
    <property type="match status" value="1"/>
</dbReference>
<dbReference type="GO" id="GO:0034314">
    <property type="term" value="P:Arp2/3 complex-mediated actin nucleation"/>
    <property type="evidence" value="ECO:0007669"/>
    <property type="project" value="TreeGrafter"/>
</dbReference>
<feature type="region of interest" description="Disordered" evidence="8">
    <location>
        <begin position="558"/>
        <end position="688"/>
    </location>
</feature>
<evidence type="ECO:0000256" key="3">
    <source>
        <dbReference type="ARBA" id="ARBA00023054"/>
    </source>
</evidence>
<dbReference type="PROSITE" id="PS51082">
    <property type="entry name" value="WH2"/>
    <property type="match status" value="1"/>
</dbReference>
<dbReference type="Pfam" id="PF02205">
    <property type="entry name" value="WH2"/>
    <property type="match status" value="1"/>
</dbReference>
<feature type="compositionally biased region" description="Basic residues" evidence="8">
    <location>
        <begin position="602"/>
        <end position="612"/>
    </location>
</feature>
<evidence type="ECO:0000256" key="1">
    <source>
        <dbReference type="ARBA" id="ARBA00004156"/>
    </source>
</evidence>
<reference evidence="10" key="1">
    <citation type="submission" date="2025-08" db="UniProtKB">
        <authorList>
            <consortium name="Ensembl"/>
        </authorList>
    </citation>
    <scope>IDENTIFICATION</scope>
</reference>
<evidence type="ECO:0000256" key="5">
    <source>
        <dbReference type="ARBA" id="ARBA00023203"/>
    </source>
</evidence>
<feature type="compositionally biased region" description="Low complexity" evidence="8">
    <location>
        <begin position="501"/>
        <end position="513"/>
    </location>
</feature>
<dbReference type="GO" id="GO:0033116">
    <property type="term" value="C:endoplasmic reticulum-Golgi intermediate compartment membrane"/>
    <property type="evidence" value="ECO:0007669"/>
    <property type="project" value="TreeGrafter"/>
</dbReference>
<evidence type="ECO:0000313" key="11">
    <source>
        <dbReference type="Proteomes" id="UP000265000"/>
    </source>
</evidence>
<dbReference type="GeneID" id="105920815"/>
<feature type="compositionally biased region" description="Acidic residues" evidence="8">
    <location>
        <begin position="770"/>
        <end position="788"/>
    </location>
</feature>
<keyword evidence="3 7" id="KW-0175">Coiled coil</keyword>
<keyword evidence="5" id="KW-0009">Actin-binding</keyword>
<dbReference type="GO" id="GO:0006888">
    <property type="term" value="P:endoplasmic reticulum to Golgi vesicle-mediated transport"/>
    <property type="evidence" value="ECO:0007669"/>
    <property type="project" value="TreeGrafter"/>
</dbReference>
<dbReference type="InterPro" id="IPR003124">
    <property type="entry name" value="WH2_dom"/>
</dbReference>
<dbReference type="STRING" id="8078.ENSFHEP00000024444"/>
<name>A0A3Q2QCW9_FUNHE</name>
<organism evidence="10 11">
    <name type="scientific">Fundulus heteroclitus</name>
    <name type="common">Killifish</name>
    <name type="synonym">Mummichog</name>
    <dbReference type="NCBI Taxonomy" id="8078"/>
    <lineage>
        <taxon>Eukaryota</taxon>
        <taxon>Metazoa</taxon>
        <taxon>Chordata</taxon>
        <taxon>Craniata</taxon>
        <taxon>Vertebrata</taxon>
        <taxon>Euteleostomi</taxon>
        <taxon>Actinopterygii</taxon>
        <taxon>Neopterygii</taxon>
        <taxon>Teleostei</taxon>
        <taxon>Neoteleostei</taxon>
        <taxon>Acanthomorphata</taxon>
        <taxon>Ovalentaria</taxon>
        <taxon>Atherinomorphae</taxon>
        <taxon>Cyprinodontiformes</taxon>
        <taxon>Fundulidae</taxon>
        <taxon>Fundulus</taxon>
    </lineage>
</organism>